<gene>
    <name evidence="1" type="ORF">MYCIT1_LOCUS32066</name>
</gene>
<protein>
    <submittedName>
        <fullName evidence="1">Uncharacterized protein</fullName>
    </submittedName>
</protein>
<keyword evidence="2" id="KW-1185">Reference proteome</keyword>
<dbReference type="Pfam" id="PF17784">
    <property type="entry name" value="Sulfotransfer_4"/>
    <property type="match status" value="1"/>
</dbReference>
<accession>A0AAD2HVX8</accession>
<sequence>MLRFELCRSFRGAASSRDRSRIGPTSDKSIPIQKGLYKKATKAFALSNLQLTMAAPPNPARGTVKVLGFGLSRTGTYSTKFALEELGYAPTNHGYEVFDEAAVVDQWVSAIEAKFFGIGKPFEAEDWRRFLSSFQAVTDMPHFNFVDELLAAFPDAVVVATYRDPEDWWKSFAATIHQMFHPVTNSSPGSSAHDSLQLRRHRVGALTFSAFFGVAPQDMKPENIPKEMAIAAYEAHYEHLRAVVPKDRLLEFNVKDGWVPLCEFLGKPVPETPFPRGNEPGHFLAVFPGIIRNGRQGH</sequence>
<proteinExistence type="predicted"/>
<organism evidence="1 2">
    <name type="scientific">Mycena citricolor</name>
    <dbReference type="NCBI Taxonomy" id="2018698"/>
    <lineage>
        <taxon>Eukaryota</taxon>
        <taxon>Fungi</taxon>
        <taxon>Dikarya</taxon>
        <taxon>Basidiomycota</taxon>
        <taxon>Agaricomycotina</taxon>
        <taxon>Agaricomycetes</taxon>
        <taxon>Agaricomycetidae</taxon>
        <taxon>Agaricales</taxon>
        <taxon>Marasmiineae</taxon>
        <taxon>Mycenaceae</taxon>
        <taxon>Mycena</taxon>
    </lineage>
</organism>
<dbReference type="PANTHER" id="PTHR36978:SF4">
    <property type="entry name" value="P-LOOP CONTAINING NUCLEOSIDE TRIPHOSPHATE HYDROLASE PROTEIN"/>
    <property type="match status" value="1"/>
</dbReference>
<name>A0AAD2HVX8_9AGAR</name>
<evidence type="ECO:0000313" key="1">
    <source>
        <dbReference type="EMBL" id="CAK5281162.1"/>
    </source>
</evidence>
<evidence type="ECO:0000313" key="2">
    <source>
        <dbReference type="Proteomes" id="UP001295794"/>
    </source>
</evidence>
<reference evidence="1" key="1">
    <citation type="submission" date="2023-11" db="EMBL/GenBank/DDBJ databases">
        <authorList>
            <person name="De Vega J J."/>
            <person name="De Vega J J."/>
        </authorList>
    </citation>
    <scope>NUCLEOTIDE SEQUENCE</scope>
</reference>
<dbReference type="InterPro" id="IPR040632">
    <property type="entry name" value="Sulfotransfer_4"/>
</dbReference>
<dbReference type="Proteomes" id="UP001295794">
    <property type="component" value="Unassembled WGS sequence"/>
</dbReference>
<dbReference type="EMBL" id="CAVNYO010000444">
    <property type="protein sequence ID" value="CAK5281162.1"/>
    <property type="molecule type" value="Genomic_DNA"/>
</dbReference>
<dbReference type="Gene3D" id="3.40.50.300">
    <property type="entry name" value="P-loop containing nucleotide triphosphate hydrolases"/>
    <property type="match status" value="1"/>
</dbReference>
<dbReference type="PANTHER" id="PTHR36978">
    <property type="entry name" value="P-LOOP CONTAINING NUCLEOTIDE TRIPHOSPHATE HYDROLASE"/>
    <property type="match status" value="1"/>
</dbReference>
<dbReference type="SUPFAM" id="SSF52540">
    <property type="entry name" value="P-loop containing nucleoside triphosphate hydrolases"/>
    <property type="match status" value="1"/>
</dbReference>
<comment type="caution">
    <text evidence="1">The sequence shown here is derived from an EMBL/GenBank/DDBJ whole genome shotgun (WGS) entry which is preliminary data.</text>
</comment>
<dbReference type="InterPro" id="IPR027417">
    <property type="entry name" value="P-loop_NTPase"/>
</dbReference>
<dbReference type="AlphaFoldDB" id="A0AAD2HVX8"/>